<reference evidence="1 2" key="1">
    <citation type="submission" date="2020-03" db="EMBL/GenBank/DDBJ databases">
        <title>Sequencing the genomes of 1000 actinobacteria strains.</title>
        <authorList>
            <person name="Klenk H.-P."/>
        </authorList>
    </citation>
    <scope>NUCLEOTIDE SEQUENCE [LARGE SCALE GENOMIC DNA]</scope>
    <source>
        <strain evidence="1 2">DSM 16403</strain>
    </source>
</reference>
<organism evidence="1 2">
    <name type="scientific">Arthrobacter pigmenti</name>
    <dbReference type="NCBI Taxonomy" id="271432"/>
    <lineage>
        <taxon>Bacteria</taxon>
        <taxon>Bacillati</taxon>
        <taxon>Actinomycetota</taxon>
        <taxon>Actinomycetes</taxon>
        <taxon>Micrococcales</taxon>
        <taxon>Micrococcaceae</taxon>
        <taxon>Arthrobacter</taxon>
    </lineage>
</organism>
<dbReference type="EMBL" id="JAATJL010000001">
    <property type="protein sequence ID" value="NJC23087.1"/>
    <property type="molecule type" value="Genomic_DNA"/>
</dbReference>
<name>A0A846RSE2_9MICC</name>
<evidence type="ECO:0000313" key="1">
    <source>
        <dbReference type="EMBL" id="NJC23087.1"/>
    </source>
</evidence>
<evidence type="ECO:0000313" key="2">
    <source>
        <dbReference type="Proteomes" id="UP000547458"/>
    </source>
</evidence>
<keyword evidence="2" id="KW-1185">Reference proteome</keyword>
<protein>
    <submittedName>
        <fullName evidence="1">Uncharacterized protein</fullName>
    </submittedName>
</protein>
<dbReference type="Proteomes" id="UP000547458">
    <property type="component" value="Unassembled WGS sequence"/>
</dbReference>
<comment type="caution">
    <text evidence="1">The sequence shown here is derived from an EMBL/GenBank/DDBJ whole genome shotgun (WGS) entry which is preliminary data.</text>
</comment>
<gene>
    <name evidence="1" type="ORF">BJ994_002163</name>
</gene>
<accession>A0A846RSE2</accession>
<dbReference type="AlphaFoldDB" id="A0A846RSE2"/>
<sequence length="214" mass="22957">MTTTDALQLTEHEILALLAFNDGEPTVLTRDIFRLTPQADNEQLTKAGMTTLLVRDLAVLSDGDLVVKGPAEFLTAVMATAGEWLEIALVTPEKNHVMFVVGSAGGAFVANVNGDGTHGFSPLKNDRPILAFGLDAAATYLQDPQRQRPVAAHIKHHGLDATPRTANLMVDESGIWHLAIGEGDSMTRTEVAEPEALDHFRKALDLDEGTAAPQ</sequence>
<proteinExistence type="predicted"/>
<dbReference type="RefSeq" id="WP_167994054.1">
    <property type="nucleotide sequence ID" value="NZ_JAATJL010000001.1"/>
</dbReference>